<dbReference type="Proteomes" id="UP001199106">
    <property type="component" value="Unassembled WGS sequence"/>
</dbReference>
<evidence type="ECO:0000313" key="2">
    <source>
        <dbReference type="Proteomes" id="UP001199106"/>
    </source>
</evidence>
<name>A0AAD4I5E2_9PLEO</name>
<dbReference type="InterPro" id="IPR051114">
    <property type="entry name" value="Mito_RNA_Proc_CCM1"/>
</dbReference>
<dbReference type="GO" id="GO:0006396">
    <property type="term" value="P:RNA processing"/>
    <property type="evidence" value="ECO:0007669"/>
    <property type="project" value="TreeGrafter"/>
</dbReference>
<sequence>MPSHLTRVVFRNIIANEPLLYRGCRYRAVRPRVMTQHGARSLPQTQRRTFFAELFKQRRKLKPAEAPPGLSKMAEVSYAQANSIRPPKPGEVADAIKDFFAQRKGTFEDWHVGSAYEALRYLVDNPREDGTPWLNRQDFEKILQELLDTKKKPEVLGKAHRMFGQLVVDEMAKSEDRHVKDWNVSFDTYIELKNIQVLSRFGAATEARDMAMQAFKYDAGANPRKRHITLSAWAAVFGGTVSEGDLNEISKTIDCFTEASVPLTKSIQHKLVSFFAERKDLDKAKFWYAQPLYAKLKHELTQPSGGTSSALLKACAAQGDVAFGQQLIATLLKDEMPSKESLDAIFLWSVAIGKGPDEISRMMDVLVRRNDEARLKNPKLPIIRPDTTTINTLVEYCMSKQDPYMAERYIVLGEKRGIHPDETTYMMQVQYRISVGDLDGARAAYFNLQGSFSGDDHSVAVINQLIRALCVSKQHHFDELMAMVDDLHERKANFAPETVAAVTLLHLKRGEIHDAMDLLQVHAHQYSPEQRTTIQDALCVFIHDGETSTADAWDAYQILRNVFPETPREVRTTVMNEFFSRNRSDMACHVFFHMRNHISPAHTATRDVYIAAFTGFARCQDAESLELAHNQLKLDLTVEIDTKLRNALMLAYAATDENRKALSFWREISLIMRVHTLMAGLLSLVGLTISAPTPQSPTVQLLDAKLTSRAPECTTAEPDKWLITICGKHTITNSIGLNMLNHCSGLSGEAQHQVTTTIQQDGLVCYFYDDSNYCKSDYMIATVTHHAELPDVYGRRARYVMCEKKITGKRADAVEVQARTLDFVEVSARAPDVVDLEARAPECVSFEPGKYVVTVCGNSTVTNSMPHKELEFCVRLSDGLANHVISTIQEKDSICKFYDGEDGCNNDFLIATTTAKSRIPMSIGKKIRNMACWKTGNAAELETRDVDMSLDSTTDQLTQTDVTEVPNSVTDEQPIYDIATQAENASPEEVHTAGTNPTQWPSVIAEISGRKTTIIVNDFRIDTCVFLHGVDHHVERTIQHNFAVCQFFASPKCDGEPVLTVKFNEFGYVNRAISTDVDSQITHVKCGVWGFPGIGTQDEDASATDLPHLEFGQLRIGEDRGDTHIRGAINALDDCVDIPPLQHPDSTRILDQSGRTECEFYAEAGCSRAYMLSFMNPGEEDMKVKVGWAQDINSAKCTILESIAPASIQARTPEQPGLEPGQLRVGEDLYDAHIRHVVNALDGCVEFPTPMFPDATRFLGQSGRSKCLFYSKTACSGPPILHTLHREEKDLKQPAELAQQIKSAQCDVFDSIEVPPGSIDTRSEPNLRSPLVHARSPPAHVNPKDIRVTVNPSISALSTPFLKVGDLHICNQPSFDPAHCTVLHTLNTCVAFPGAFARQTKLITQAKGSFCKYYTKPGCMNGDEYFRYMSNPTQDAQLSGWGVEKLAGVWCGGTGAAADTAAAAVPSTASVNVDTIDASPNKHMAEHDMTPRSNPFYHWSTSPGSTTVCRQKNYAYCTNNAINALHQCANFAPADQGPASFIQYAGVYCKWYTNTDCKYGHDKPYSILDSRPGDMNADGVLDGTHKEGLVEMTWRSTTSKPTTPHKASAVGDGEAVDEDIVSVDDAEVTRTSVDALEETDTEDEIEVSLEVGSLDEVLVSMSLCEEIESGAELEEDMLLELEL</sequence>
<dbReference type="PANTHER" id="PTHR47934:SF6">
    <property type="entry name" value="MITOCHONDRIAL GROUP I INTRON SPLICING FACTOR CCM1-RELATED"/>
    <property type="match status" value="1"/>
</dbReference>
<evidence type="ECO:0000313" key="1">
    <source>
        <dbReference type="EMBL" id="KAG9185982.1"/>
    </source>
</evidence>
<dbReference type="EMBL" id="JAANER010000009">
    <property type="protein sequence ID" value="KAG9185982.1"/>
    <property type="molecule type" value="Genomic_DNA"/>
</dbReference>
<reference evidence="1" key="1">
    <citation type="submission" date="2021-07" db="EMBL/GenBank/DDBJ databases">
        <title>Genome Resource of American Ginseng Black Spot Pathogen Alternaria panax.</title>
        <authorList>
            <person name="Qiu C."/>
            <person name="Wang W."/>
            <person name="Liu Z."/>
        </authorList>
    </citation>
    <scope>NUCLEOTIDE SEQUENCE</scope>
    <source>
        <strain evidence="1">BNCC115425</strain>
    </source>
</reference>
<gene>
    <name evidence="1" type="ORF">G6011_02538</name>
</gene>
<protein>
    <submittedName>
        <fullName evidence="1">Uncharacterized protein</fullName>
    </submittedName>
</protein>
<organism evidence="1 2">
    <name type="scientific">Alternaria panax</name>
    <dbReference type="NCBI Taxonomy" id="48097"/>
    <lineage>
        <taxon>Eukaryota</taxon>
        <taxon>Fungi</taxon>
        <taxon>Dikarya</taxon>
        <taxon>Ascomycota</taxon>
        <taxon>Pezizomycotina</taxon>
        <taxon>Dothideomycetes</taxon>
        <taxon>Pleosporomycetidae</taxon>
        <taxon>Pleosporales</taxon>
        <taxon>Pleosporineae</taxon>
        <taxon>Pleosporaceae</taxon>
        <taxon>Alternaria</taxon>
        <taxon>Alternaria sect. Panax</taxon>
    </lineage>
</organism>
<comment type="caution">
    <text evidence="1">The sequence shown here is derived from an EMBL/GenBank/DDBJ whole genome shotgun (WGS) entry which is preliminary data.</text>
</comment>
<dbReference type="Gene3D" id="1.25.40.10">
    <property type="entry name" value="Tetratricopeptide repeat domain"/>
    <property type="match status" value="1"/>
</dbReference>
<accession>A0AAD4I5E2</accession>
<dbReference type="InterPro" id="IPR011990">
    <property type="entry name" value="TPR-like_helical_dom_sf"/>
</dbReference>
<dbReference type="PANTHER" id="PTHR47934">
    <property type="entry name" value="PENTATRICOPEPTIDE REPEAT-CONTAINING PROTEIN PET309, MITOCHONDRIAL"/>
    <property type="match status" value="1"/>
</dbReference>
<dbReference type="GO" id="GO:0003729">
    <property type="term" value="F:mRNA binding"/>
    <property type="evidence" value="ECO:0007669"/>
    <property type="project" value="TreeGrafter"/>
</dbReference>
<proteinExistence type="predicted"/>
<dbReference type="GO" id="GO:0005739">
    <property type="term" value="C:mitochondrion"/>
    <property type="evidence" value="ECO:0007669"/>
    <property type="project" value="TreeGrafter"/>
</dbReference>
<keyword evidence="2" id="KW-1185">Reference proteome</keyword>
<dbReference type="GO" id="GO:0007005">
    <property type="term" value="P:mitochondrion organization"/>
    <property type="evidence" value="ECO:0007669"/>
    <property type="project" value="TreeGrafter"/>
</dbReference>